<keyword evidence="1" id="KW-0472">Membrane</keyword>
<name>A0ABP4IP04_9PSEU</name>
<keyword evidence="1" id="KW-0812">Transmembrane</keyword>
<dbReference type="Pfam" id="PF08592">
    <property type="entry name" value="Anthrone_oxy"/>
    <property type="match status" value="1"/>
</dbReference>
<keyword evidence="3" id="KW-1185">Reference proteome</keyword>
<accession>A0ABP4IP04</accession>
<protein>
    <recommendedName>
        <fullName evidence="4">DUF1772 domain-containing protein</fullName>
    </recommendedName>
</protein>
<evidence type="ECO:0000256" key="1">
    <source>
        <dbReference type="SAM" id="Phobius"/>
    </source>
</evidence>
<dbReference type="EMBL" id="BAAAJK010000029">
    <property type="protein sequence ID" value="GAA1395323.1"/>
    <property type="molecule type" value="Genomic_DNA"/>
</dbReference>
<proteinExistence type="predicted"/>
<dbReference type="RefSeq" id="WP_344025686.1">
    <property type="nucleotide sequence ID" value="NZ_BAAAJK010000029.1"/>
</dbReference>
<dbReference type="InterPro" id="IPR013901">
    <property type="entry name" value="Anthrone_oxy"/>
</dbReference>
<feature type="transmembrane region" description="Helical" evidence="1">
    <location>
        <begin position="97"/>
        <end position="116"/>
    </location>
</feature>
<evidence type="ECO:0008006" key="4">
    <source>
        <dbReference type="Google" id="ProtNLM"/>
    </source>
</evidence>
<feature type="transmembrane region" description="Helical" evidence="1">
    <location>
        <begin position="153"/>
        <end position="173"/>
    </location>
</feature>
<feature type="transmembrane region" description="Helical" evidence="1">
    <location>
        <begin position="12"/>
        <end position="35"/>
    </location>
</feature>
<organism evidence="2 3">
    <name type="scientific">Pseudonocardia kongjuensis</name>
    <dbReference type="NCBI Taxonomy" id="102227"/>
    <lineage>
        <taxon>Bacteria</taxon>
        <taxon>Bacillati</taxon>
        <taxon>Actinomycetota</taxon>
        <taxon>Actinomycetes</taxon>
        <taxon>Pseudonocardiales</taxon>
        <taxon>Pseudonocardiaceae</taxon>
        <taxon>Pseudonocardia</taxon>
    </lineage>
</organism>
<evidence type="ECO:0000313" key="3">
    <source>
        <dbReference type="Proteomes" id="UP001501414"/>
    </source>
</evidence>
<feature type="transmembrane region" description="Helical" evidence="1">
    <location>
        <begin position="62"/>
        <end position="85"/>
    </location>
</feature>
<keyword evidence="1" id="KW-1133">Transmembrane helix</keyword>
<dbReference type="Proteomes" id="UP001501414">
    <property type="component" value="Unassembled WGS sequence"/>
</dbReference>
<evidence type="ECO:0000313" key="2">
    <source>
        <dbReference type="EMBL" id="GAA1395323.1"/>
    </source>
</evidence>
<reference evidence="3" key="1">
    <citation type="journal article" date="2019" name="Int. J. Syst. Evol. Microbiol.">
        <title>The Global Catalogue of Microorganisms (GCM) 10K type strain sequencing project: providing services to taxonomists for standard genome sequencing and annotation.</title>
        <authorList>
            <consortium name="The Broad Institute Genomics Platform"/>
            <consortium name="The Broad Institute Genome Sequencing Center for Infectious Disease"/>
            <person name="Wu L."/>
            <person name="Ma J."/>
        </authorList>
    </citation>
    <scope>NUCLEOTIDE SEQUENCE [LARGE SCALE GENOMIC DNA]</scope>
    <source>
        <strain evidence="3">JCM 11896</strain>
    </source>
</reference>
<gene>
    <name evidence="2" type="ORF">GCM10009613_44850</name>
</gene>
<comment type="caution">
    <text evidence="2">The sequence shown here is derived from an EMBL/GenBank/DDBJ whole genome shotgun (WGS) entry which is preliminary data.</text>
</comment>
<sequence>MTELNRLRPGDLRPAPVVLLPVAALATGLLAGVYLDWAHTVMPALRTTGDRTFVAAQHALDAAILTPLFLLLFLGAPAATGAAAVLARSRPGRRLPALVLVAFGLHLAAFLITVAVHEPLNLVVRAGGAPGQATDPAVLRAAFDEARWAGWHVVRTVLTVTAFGCLLRALVVAGRSPGGSRR</sequence>